<organism evidence="1 2">
    <name type="scientific">Setaria italica</name>
    <name type="common">Foxtail millet</name>
    <name type="synonym">Panicum italicum</name>
    <dbReference type="NCBI Taxonomy" id="4555"/>
    <lineage>
        <taxon>Eukaryota</taxon>
        <taxon>Viridiplantae</taxon>
        <taxon>Streptophyta</taxon>
        <taxon>Embryophyta</taxon>
        <taxon>Tracheophyta</taxon>
        <taxon>Spermatophyta</taxon>
        <taxon>Magnoliopsida</taxon>
        <taxon>Liliopsida</taxon>
        <taxon>Poales</taxon>
        <taxon>Poaceae</taxon>
        <taxon>PACMAD clade</taxon>
        <taxon>Panicoideae</taxon>
        <taxon>Panicodae</taxon>
        <taxon>Paniceae</taxon>
        <taxon>Cenchrinae</taxon>
        <taxon>Setaria</taxon>
    </lineage>
</organism>
<dbReference type="InParanoid" id="K3ZCC7"/>
<dbReference type="AlphaFoldDB" id="K3ZCC7"/>
<sequence length="79" mass="8236">MLLLSTAFHSSVLVLPRSTDPSALAANGDPAHLSTTSSTKPAKSARFLSCEMNALASIISLMNLLSKRAMPCSSTVPMS</sequence>
<name>K3ZCC7_SETIT</name>
<evidence type="ECO:0000313" key="2">
    <source>
        <dbReference type="Proteomes" id="UP000004995"/>
    </source>
</evidence>
<proteinExistence type="predicted"/>
<protein>
    <submittedName>
        <fullName evidence="1">Uncharacterized protein</fullName>
    </submittedName>
</protein>
<keyword evidence="2" id="KW-1185">Reference proteome</keyword>
<evidence type="ECO:0000313" key="1">
    <source>
        <dbReference type="EnsemblPlants" id="KQL17395"/>
    </source>
</evidence>
<reference evidence="1" key="2">
    <citation type="submission" date="2018-08" db="UniProtKB">
        <authorList>
            <consortium name="EnsemblPlants"/>
        </authorList>
    </citation>
    <scope>IDENTIFICATION</scope>
    <source>
        <strain evidence="1">Yugu1</strain>
    </source>
</reference>
<dbReference type="EMBL" id="AGNK02002150">
    <property type="status" value="NOT_ANNOTATED_CDS"/>
    <property type="molecule type" value="Genomic_DNA"/>
</dbReference>
<reference evidence="2" key="1">
    <citation type="journal article" date="2012" name="Nat. Biotechnol.">
        <title>Reference genome sequence of the model plant Setaria.</title>
        <authorList>
            <person name="Bennetzen J.L."/>
            <person name="Schmutz J."/>
            <person name="Wang H."/>
            <person name="Percifield R."/>
            <person name="Hawkins J."/>
            <person name="Pontaroli A.C."/>
            <person name="Estep M."/>
            <person name="Feng L."/>
            <person name="Vaughn J.N."/>
            <person name="Grimwood J."/>
            <person name="Jenkins J."/>
            <person name="Barry K."/>
            <person name="Lindquist E."/>
            <person name="Hellsten U."/>
            <person name="Deshpande S."/>
            <person name="Wang X."/>
            <person name="Wu X."/>
            <person name="Mitros T."/>
            <person name="Triplett J."/>
            <person name="Yang X."/>
            <person name="Ye C.Y."/>
            <person name="Mauro-Herrera M."/>
            <person name="Wang L."/>
            <person name="Li P."/>
            <person name="Sharma M."/>
            <person name="Sharma R."/>
            <person name="Ronald P.C."/>
            <person name="Panaud O."/>
            <person name="Kellogg E.A."/>
            <person name="Brutnell T.P."/>
            <person name="Doust A.N."/>
            <person name="Tuskan G.A."/>
            <person name="Rokhsar D."/>
            <person name="Devos K.M."/>
        </authorList>
    </citation>
    <scope>NUCLEOTIDE SEQUENCE [LARGE SCALE GENOMIC DNA]</scope>
    <source>
        <strain evidence="2">cv. Yugu1</strain>
    </source>
</reference>
<dbReference type="HOGENOM" id="CLU_2610568_0_0_1"/>
<dbReference type="Proteomes" id="UP000004995">
    <property type="component" value="Unassembled WGS sequence"/>
</dbReference>
<accession>K3ZCC7</accession>
<dbReference type="EnsemblPlants" id="KQL17395">
    <property type="protein sequence ID" value="KQL17395"/>
    <property type="gene ID" value="SETIT_024201mg"/>
</dbReference>
<dbReference type="Gramene" id="KQL17395">
    <property type="protein sequence ID" value="KQL17395"/>
    <property type="gene ID" value="SETIT_024201mg"/>
</dbReference>